<accession>A0A109D5Q3</accession>
<dbReference type="RefSeq" id="WP_046875492.1">
    <property type="nucleotide sequence ID" value="NZ_AP025515.1"/>
</dbReference>
<organism evidence="2 3">
    <name type="scientific">Vibrio toranzoniae</name>
    <dbReference type="NCBI Taxonomy" id="1194427"/>
    <lineage>
        <taxon>Bacteria</taxon>
        <taxon>Pseudomonadati</taxon>
        <taxon>Pseudomonadota</taxon>
        <taxon>Gammaproteobacteria</taxon>
        <taxon>Vibrionales</taxon>
        <taxon>Vibrionaceae</taxon>
        <taxon>Vibrio</taxon>
    </lineage>
</organism>
<keyword evidence="3" id="KW-1185">Reference proteome</keyword>
<gene>
    <name evidence="2" type="ORF">APQ14_17250</name>
</gene>
<evidence type="ECO:0000313" key="2">
    <source>
        <dbReference type="EMBL" id="KWT99379.1"/>
    </source>
</evidence>
<proteinExistence type="predicted"/>
<dbReference type="InterPro" id="IPR037883">
    <property type="entry name" value="Knr4/Smi1-like_sf"/>
</dbReference>
<feature type="domain" description="Knr4/Smi1-like" evidence="1">
    <location>
        <begin position="9"/>
        <end position="122"/>
    </location>
</feature>
<name>A0A109D5Q3_9VIBR</name>
<evidence type="ECO:0000259" key="1">
    <source>
        <dbReference type="SMART" id="SM00860"/>
    </source>
</evidence>
<comment type="caution">
    <text evidence="2">The sequence shown here is derived from an EMBL/GenBank/DDBJ whole genome shotgun (WGS) entry which is preliminary data.</text>
</comment>
<dbReference type="InterPro" id="IPR018958">
    <property type="entry name" value="Knr4/Smi1-like_dom"/>
</dbReference>
<dbReference type="SMART" id="SM00860">
    <property type="entry name" value="SMI1_KNR4"/>
    <property type="match status" value="1"/>
</dbReference>
<protein>
    <recommendedName>
        <fullName evidence="1">Knr4/Smi1-like domain-containing protein</fullName>
    </recommendedName>
</protein>
<evidence type="ECO:0000313" key="3">
    <source>
        <dbReference type="Proteomes" id="UP000057389"/>
    </source>
</evidence>
<dbReference type="Gene3D" id="3.40.1580.10">
    <property type="entry name" value="SMI1/KNR4-like"/>
    <property type="match status" value="1"/>
</dbReference>
<dbReference type="Proteomes" id="UP000057389">
    <property type="component" value="Unassembled WGS sequence"/>
</dbReference>
<dbReference type="AlphaFoldDB" id="A0A109D5Q3"/>
<dbReference type="GeneID" id="300180264"/>
<dbReference type="EMBL" id="LMXU01000033">
    <property type="protein sequence ID" value="KWT99379.1"/>
    <property type="molecule type" value="Genomic_DNA"/>
</dbReference>
<sequence length="132" mass="14925">MEFIDRPVGANQEEIHKLETIFQMTLPESMLNWWRVSDGPIVYFGFKELQFFSLSEIYGEDIYGVKHDMLGAMPICLDGNGNICVARIAGGVISGFYVVDSSDLGWEQAKIISCEFLKFVNDSFSPEERLNA</sequence>
<dbReference type="Pfam" id="PF09346">
    <property type="entry name" value="SMI1_KNR4"/>
    <property type="match status" value="1"/>
</dbReference>
<reference evidence="2 3" key="1">
    <citation type="submission" date="2015-11" db="EMBL/GenBank/DDBJ databases">
        <title>Draft WGS of Vibrio toranzoniae.</title>
        <authorList>
            <person name="Lasa A."/>
            <person name="Romalde J.L."/>
        </authorList>
    </citation>
    <scope>NUCLEOTIDE SEQUENCE [LARGE SCALE GENOMIC DNA]</scope>
    <source>
        <strain evidence="2 3">Vb 10.8</strain>
    </source>
</reference>
<dbReference type="OrthoDB" id="9795554at2"/>